<dbReference type="GO" id="GO:0006260">
    <property type="term" value="P:DNA replication"/>
    <property type="evidence" value="ECO:0007669"/>
    <property type="project" value="UniProtKB-KW"/>
</dbReference>
<keyword evidence="6" id="KW-0235">DNA replication</keyword>
<dbReference type="Pfam" id="PF14743">
    <property type="entry name" value="DNA_ligase_OB_2"/>
    <property type="match status" value="1"/>
</dbReference>
<evidence type="ECO:0000313" key="13">
    <source>
        <dbReference type="Proteomes" id="UP000198988"/>
    </source>
</evidence>
<evidence type="ECO:0000256" key="10">
    <source>
        <dbReference type="SAM" id="SignalP"/>
    </source>
</evidence>
<gene>
    <name evidence="12" type="ORF">BAZSYMA_ACONTIG00839_3</name>
</gene>
<dbReference type="GO" id="GO:0006310">
    <property type="term" value="P:DNA recombination"/>
    <property type="evidence" value="ECO:0007669"/>
    <property type="project" value="InterPro"/>
</dbReference>
<keyword evidence="4" id="KW-0808">Transferase</keyword>
<organism evidence="12 13">
    <name type="scientific">Bathymodiolus azoricus thioautotrophic gill symbiont</name>
    <dbReference type="NCBI Taxonomy" id="235205"/>
    <lineage>
        <taxon>Bacteria</taxon>
        <taxon>Pseudomonadati</taxon>
        <taxon>Pseudomonadota</taxon>
        <taxon>Gammaproteobacteria</taxon>
        <taxon>sulfur-oxidizing symbionts</taxon>
    </lineage>
</organism>
<evidence type="ECO:0000256" key="9">
    <source>
        <dbReference type="ARBA" id="ARBA00034003"/>
    </source>
</evidence>
<dbReference type="InterPro" id="IPR050326">
    <property type="entry name" value="NAD_dep_DNA_ligaseB"/>
</dbReference>
<reference evidence="13" key="1">
    <citation type="submission" date="2016-06" db="EMBL/GenBank/DDBJ databases">
        <authorList>
            <person name="Petersen J."/>
            <person name="Sayavedra L."/>
        </authorList>
    </citation>
    <scope>NUCLEOTIDE SEQUENCE [LARGE SCALE GENOMIC DNA]</scope>
    <source>
        <strain evidence="13">BazSymA</strain>
    </source>
</reference>
<evidence type="ECO:0000256" key="8">
    <source>
        <dbReference type="ARBA" id="ARBA00023204"/>
    </source>
</evidence>
<dbReference type="InterPro" id="IPR029063">
    <property type="entry name" value="SAM-dependent_MTases_sf"/>
</dbReference>
<evidence type="ECO:0000256" key="2">
    <source>
        <dbReference type="ARBA" id="ARBA00022598"/>
    </source>
</evidence>
<sequence length="564" mass="63622">MKTIIKILCLLCLPSLLLAANKPDLFLLKTYDDKKSVVGWMMSEKFDGIRGFWNGKQLLTRGGQQIIAPDWFVENYPPFAIDGELWTKRADFEEISSIVRRKNPDERWHKITHQIFEVPNQDGGLLDRLKVLRNYLKNQANTPIKIIKQYPIAHQNQVKKFLRDIVHKDGEGVVVRNPATAYQTGRLSSALKVKKYLDTECVIEKILPGKGKYVGKMGSLLCKTKGGAMVKIGSGFTDVQRKNPPAIGTSVTFKYYGLTKKGKFKYPVFLRIRTQRDLCINRYDWQNPIFAQLVISLNLVLAGLRLGLKNLQVSEKWVSDDYSYLYKGLSINILKLQALFLTKKINMDNTQQARQNSIDSQIRPWGGLNYIANNALRDIPREVFVPEAYKNLAFADIEIPLNKQAKMFSPKIEGRLLNALNIKSHETVLEIGTGSGYLTAVVAKLCKSITSVEIDEALSNGAKEKLNELNINNAQLTAGDASQGWQSNDFFDVVIVGSAVPEITGRYFHLLNVGGRIFVVEGKGNAMTAKLITRISEHEWETEALFETHLSTMQGLEAIKSFEF</sequence>
<comment type="catalytic activity">
    <reaction evidence="9">
        <text>ATP + (deoxyribonucleotide)n-3'-hydroxyl + 5'-phospho-(deoxyribonucleotide)m = (deoxyribonucleotide)n+m + AMP + diphosphate.</text>
        <dbReference type="EC" id="6.5.1.1"/>
    </reaction>
</comment>
<accession>A0A1H6MVE8</accession>
<dbReference type="Proteomes" id="UP000198988">
    <property type="component" value="Unassembled WGS sequence"/>
</dbReference>
<keyword evidence="5" id="KW-0949">S-adenosyl-L-methionine</keyword>
<evidence type="ECO:0000313" key="12">
    <source>
        <dbReference type="EMBL" id="SEI01734.1"/>
    </source>
</evidence>
<dbReference type="SMART" id="SM00650">
    <property type="entry name" value="rADc"/>
    <property type="match status" value="1"/>
</dbReference>
<protein>
    <submittedName>
        <fullName evidence="12">Protein-L-isoaspartate(D-aspartate)O-methyltrans ferase</fullName>
    </submittedName>
</protein>
<dbReference type="PROSITE" id="PS00333">
    <property type="entry name" value="DNA_LIGASE_A2"/>
    <property type="match status" value="1"/>
</dbReference>
<keyword evidence="10" id="KW-0732">Signal</keyword>
<keyword evidence="3" id="KW-0489">Methyltransferase</keyword>
<dbReference type="Gene3D" id="3.40.50.150">
    <property type="entry name" value="Vaccinia Virus protein VP39"/>
    <property type="match status" value="1"/>
</dbReference>
<dbReference type="CDD" id="cd02440">
    <property type="entry name" value="AdoMet_MTases"/>
    <property type="match status" value="1"/>
</dbReference>
<evidence type="ECO:0000259" key="11">
    <source>
        <dbReference type="PROSITE" id="PS50160"/>
    </source>
</evidence>
<dbReference type="InterPro" id="IPR020598">
    <property type="entry name" value="rRNA_Ade_methylase_Trfase_N"/>
</dbReference>
<dbReference type="SUPFAM" id="SSF56091">
    <property type="entry name" value="DNA ligase/mRNA capping enzyme, catalytic domain"/>
    <property type="match status" value="1"/>
</dbReference>
<dbReference type="AlphaFoldDB" id="A0A1H6MVE8"/>
<dbReference type="InterPro" id="IPR029319">
    <property type="entry name" value="DNA_ligase_OB"/>
</dbReference>
<dbReference type="CDD" id="cd07896">
    <property type="entry name" value="Adenylation_kDNA_ligase_like"/>
    <property type="match status" value="1"/>
</dbReference>
<keyword evidence="7" id="KW-0227">DNA damage</keyword>
<dbReference type="GO" id="GO:0005524">
    <property type="term" value="F:ATP binding"/>
    <property type="evidence" value="ECO:0007669"/>
    <property type="project" value="InterPro"/>
</dbReference>
<dbReference type="Gene3D" id="2.40.50.140">
    <property type="entry name" value="Nucleic acid-binding proteins"/>
    <property type="match status" value="1"/>
</dbReference>
<dbReference type="Pfam" id="PF01135">
    <property type="entry name" value="PCMT"/>
    <property type="match status" value="1"/>
</dbReference>
<dbReference type="GO" id="GO:0000179">
    <property type="term" value="F:rRNA (adenine-N6,N6-)-dimethyltransferase activity"/>
    <property type="evidence" value="ECO:0007669"/>
    <property type="project" value="InterPro"/>
</dbReference>
<feature type="domain" description="ATP-dependent DNA ligase family profile" evidence="11">
    <location>
        <begin position="125"/>
        <end position="226"/>
    </location>
</feature>
<dbReference type="GO" id="GO:0006281">
    <property type="term" value="P:DNA repair"/>
    <property type="evidence" value="ECO:0007669"/>
    <property type="project" value="UniProtKB-KW"/>
</dbReference>
<dbReference type="InterPro" id="IPR012340">
    <property type="entry name" value="NA-bd_OB-fold"/>
</dbReference>
<evidence type="ECO:0000256" key="7">
    <source>
        <dbReference type="ARBA" id="ARBA00022763"/>
    </source>
</evidence>
<evidence type="ECO:0000256" key="6">
    <source>
        <dbReference type="ARBA" id="ARBA00022705"/>
    </source>
</evidence>
<evidence type="ECO:0000256" key="1">
    <source>
        <dbReference type="ARBA" id="ARBA00001968"/>
    </source>
</evidence>
<name>A0A1H6MVE8_9GAMM</name>
<dbReference type="PANTHER" id="PTHR47810:SF1">
    <property type="entry name" value="DNA LIGASE B"/>
    <property type="match status" value="1"/>
</dbReference>
<evidence type="ECO:0000256" key="3">
    <source>
        <dbReference type="ARBA" id="ARBA00022603"/>
    </source>
</evidence>
<evidence type="ECO:0000256" key="5">
    <source>
        <dbReference type="ARBA" id="ARBA00022691"/>
    </source>
</evidence>
<evidence type="ECO:0000256" key="4">
    <source>
        <dbReference type="ARBA" id="ARBA00022679"/>
    </source>
</evidence>
<dbReference type="PANTHER" id="PTHR47810">
    <property type="entry name" value="DNA LIGASE"/>
    <property type="match status" value="1"/>
</dbReference>
<feature type="signal peptide" evidence="10">
    <location>
        <begin position="1"/>
        <end position="19"/>
    </location>
</feature>
<dbReference type="Gene3D" id="3.30.1490.70">
    <property type="match status" value="1"/>
</dbReference>
<dbReference type="GO" id="GO:0003910">
    <property type="term" value="F:DNA ligase (ATP) activity"/>
    <property type="evidence" value="ECO:0007669"/>
    <property type="project" value="UniProtKB-EC"/>
</dbReference>
<dbReference type="EMBL" id="CDSC02000445">
    <property type="protein sequence ID" value="SEI01734.1"/>
    <property type="molecule type" value="Genomic_DNA"/>
</dbReference>
<dbReference type="Pfam" id="PF01068">
    <property type="entry name" value="DNA_ligase_A_M"/>
    <property type="match status" value="1"/>
</dbReference>
<dbReference type="RefSeq" id="WP_237731665.1">
    <property type="nucleotide sequence ID" value="NZ_CDSC02000445.1"/>
</dbReference>
<keyword evidence="8" id="KW-0234">DNA repair</keyword>
<keyword evidence="2" id="KW-0436">Ligase</keyword>
<dbReference type="NCBIfam" id="NF006592">
    <property type="entry name" value="PRK09125.1"/>
    <property type="match status" value="1"/>
</dbReference>
<dbReference type="SUPFAM" id="SSF50249">
    <property type="entry name" value="Nucleic acid-binding proteins"/>
    <property type="match status" value="1"/>
</dbReference>
<dbReference type="Gene3D" id="3.30.470.30">
    <property type="entry name" value="DNA ligase/mRNA capping enzyme"/>
    <property type="match status" value="1"/>
</dbReference>
<dbReference type="PROSITE" id="PS50160">
    <property type="entry name" value="DNA_LIGASE_A3"/>
    <property type="match status" value="1"/>
</dbReference>
<dbReference type="SUPFAM" id="SSF53335">
    <property type="entry name" value="S-adenosyl-L-methionine-dependent methyltransferases"/>
    <property type="match status" value="1"/>
</dbReference>
<feature type="chain" id="PRO_5011782998" evidence="10">
    <location>
        <begin position="20"/>
        <end position="564"/>
    </location>
</feature>
<dbReference type="InterPro" id="IPR016059">
    <property type="entry name" value="DNA_ligase_ATP-dep_CS"/>
</dbReference>
<dbReference type="CDD" id="cd08041">
    <property type="entry name" value="OBF_kDNA_ligase_like"/>
    <property type="match status" value="1"/>
</dbReference>
<dbReference type="InterPro" id="IPR012310">
    <property type="entry name" value="DNA_ligase_ATP-dep_cent"/>
</dbReference>
<dbReference type="InterPro" id="IPR020596">
    <property type="entry name" value="rRNA_Ade_Mease_Trfase_CS"/>
</dbReference>
<comment type="cofactor">
    <cofactor evidence="1">
        <name>a divalent metal cation</name>
        <dbReference type="ChEBI" id="CHEBI:60240"/>
    </cofactor>
</comment>
<proteinExistence type="predicted"/>
<dbReference type="PROSITE" id="PS01131">
    <property type="entry name" value="RRNA_A_DIMETH"/>
    <property type="match status" value="1"/>
</dbReference>